<dbReference type="Gene3D" id="3.90.228.10">
    <property type="match status" value="1"/>
</dbReference>
<dbReference type="eggNOG" id="ENOG50347W9">
    <property type="taxonomic scope" value="Bacteria"/>
</dbReference>
<dbReference type="Proteomes" id="UP000002943">
    <property type="component" value="Unassembled WGS sequence"/>
</dbReference>
<dbReference type="AlphaFoldDB" id="E3BQN4"/>
<accession>E3BQN4</accession>
<dbReference type="SUPFAM" id="SSF56399">
    <property type="entry name" value="ADP-ribosylation"/>
    <property type="match status" value="1"/>
</dbReference>
<keyword evidence="2" id="KW-1185">Reference proteome</keyword>
<protein>
    <submittedName>
        <fullName evidence="1">Uncharacterized protein</fullName>
    </submittedName>
</protein>
<proteinExistence type="predicted"/>
<reference evidence="1 2" key="1">
    <citation type="journal article" date="2012" name="Int. J. Syst. Evol. Microbiol.">
        <title>Vibrio caribbeanicus sp. nov., isolated from the marine sponge Scleritoderma cyanea.</title>
        <authorList>
            <person name="Hoffmann M."/>
            <person name="Monday S.R."/>
            <person name="Allard M.W."/>
            <person name="Strain E.A."/>
            <person name="Whittaker P."/>
            <person name="Naum M."/>
            <person name="McCarthy P.J."/>
            <person name="Lopez J.V."/>
            <person name="Fischer M."/>
            <person name="Brown E.W."/>
        </authorList>
    </citation>
    <scope>NUCLEOTIDE SEQUENCE [LARGE SCALE GENOMIC DNA]</scope>
    <source>
        <strain evidence="1 2">ATCC BAA-2122</strain>
    </source>
</reference>
<comment type="caution">
    <text evidence="1">The sequence shown here is derived from an EMBL/GenBank/DDBJ whole genome shotgun (WGS) entry which is preliminary data.</text>
</comment>
<dbReference type="EMBL" id="AEIU01000125">
    <property type="protein sequence ID" value="EFP94620.1"/>
    <property type="molecule type" value="Genomic_DNA"/>
</dbReference>
<gene>
    <name evidence="1" type="ORF">VIBC2010_16384</name>
</gene>
<evidence type="ECO:0000313" key="2">
    <source>
        <dbReference type="Proteomes" id="UP000002943"/>
    </source>
</evidence>
<dbReference type="OrthoDB" id="5846842at2"/>
<organism evidence="1 2">
    <name type="scientific">Vibrio caribbeanicus ATCC BAA-2122</name>
    <dbReference type="NCBI Taxonomy" id="796620"/>
    <lineage>
        <taxon>Bacteria</taxon>
        <taxon>Pseudomonadati</taxon>
        <taxon>Pseudomonadota</taxon>
        <taxon>Gammaproteobacteria</taxon>
        <taxon>Vibrionales</taxon>
        <taxon>Vibrionaceae</taxon>
        <taxon>Vibrio</taxon>
    </lineage>
</organism>
<dbReference type="RefSeq" id="WP_009603528.1">
    <property type="nucleotide sequence ID" value="NZ_AEIU01000125.1"/>
</dbReference>
<dbReference type="STRING" id="796620.VIBC2010_16384"/>
<evidence type="ECO:0000313" key="1">
    <source>
        <dbReference type="EMBL" id="EFP94620.1"/>
    </source>
</evidence>
<name>E3BQN4_9VIBR</name>
<sequence length="432" mass="49296">MISDYQKYLDSELPTYWQQIKTSWKSAGNSKYMYLEFTKGHPFLRYVEMYVNDNISARKVVSPTAEDARMRYALEMKNNPSNGEMKVARMTRRLREGKGDVKPPESANISIRTLKVIYNKDLLLTYKKFLRKNHLLGEDSSSKIGSTNFQSKFLHDTEYKDFCAPVLHRANGELMLFHGTSPYIGDLIAGGGFKPEMGKKDPKTGRYGMLGQGAYFSDNFSKIMTYSTCPQCGDYRCFCRDIDGRKFSKTALISRVCMGKSKMFPHLIHAVNPLTSTRNQFRQVSSENAPYHSVISRGTNNHLWNISSGNNEFMITGASQAYPEIMFDYVIGEDNTSDSTFFINLIKNALSNYESAWKMKPSHQSMNALRNLKHIVNSRDSEKLINAVNYYMSIRVQNTTFAGTYGSPLKPESHLYKSLQKALIESGAYQDY</sequence>